<dbReference type="GO" id="GO:0005886">
    <property type="term" value="C:plasma membrane"/>
    <property type="evidence" value="ECO:0007669"/>
    <property type="project" value="TreeGrafter"/>
</dbReference>
<keyword evidence="5" id="KW-0812">Transmembrane</keyword>
<organism evidence="7 8">
    <name type="scientific">Rugamonas rivuli</name>
    <dbReference type="NCBI Taxonomy" id="2743358"/>
    <lineage>
        <taxon>Bacteria</taxon>
        <taxon>Pseudomonadati</taxon>
        <taxon>Pseudomonadota</taxon>
        <taxon>Betaproteobacteria</taxon>
        <taxon>Burkholderiales</taxon>
        <taxon>Oxalobacteraceae</taxon>
        <taxon>Telluria group</taxon>
        <taxon>Rugamonas</taxon>
    </lineage>
</organism>
<proteinExistence type="inferred from homology"/>
<dbReference type="InterPro" id="IPR047347">
    <property type="entry name" value="YvaQ-like_sensor"/>
</dbReference>
<dbReference type="PROSITE" id="PS50111">
    <property type="entry name" value="CHEMOTAXIS_TRANSDUC_2"/>
    <property type="match status" value="1"/>
</dbReference>
<comment type="subcellular location">
    <subcellularLocation>
        <location evidence="1">Membrane</location>
    </subcellularLocation>
</comment>
<dbReference type="AlphaFoldDB" id="A0A843SMQ4"/>
<evidence type="ECO:0000256" key="5">
    <source>
        <dbReference type="SAM" id="Phobius"/>
    </source>
</evidence>
<dbReference type="Proteomes" id="UP000444318">
    <property type="component" value="Unassembled WGS sequence"/>
</dbReference>
<dbReference type="PANTHER" id="PTHR43531">
    <property type="entry name" value="PROTEIN ICFG"/>
    <property type="match status" value="1"/>
</dbReference>
<dbReference type="SMART" id="SM00283">
    <property type="entry name" value="MA"/>
    <property type="match status" value="1"/>
</dbReference>
<dbReference type="InterPro" id="IPR024478">
    <property type="entry name" value="HlyB_4HB_MCP"/>
</dbReference>
<keyword evidence="8" id="KW-1185">Reference proteome</keyword>
<dbReference type="CDD" id="cd19411">
    <property type="entry name" value="MCP2201-like_sensor"/>
    <property type="match status" value="1"/>
</dbReference>
<name>A0A843SMQ4_9BURK</name>
<evidence type="ECO:0000256" key="2">
    <source>
        <dbReference type="ARBA" id="ARBA00022481"/>
    </source>
</evidence>
<dbReference type="FunFam" id="1.10.287.950:FF:000001">
    <property type="entry name" value="Methyl-accepting chemotaxis sensory transducer"/>
    <property type="match status" value="1"/>
</dbReference>
<dbReference type="GO" id="GO:0007165">
    <property type="term" value="P:signal transduction"/>
    <property type="evidence" value="ECO:0007669"/>
    <property type="project" value="UniProtKB-KW"/>
</dbReference>
<keyword evidence="2" id="KW-0488">Methylation</keyword>
<dbReference type="SUPFAM" id="SSF58104">
    <property type="entry name" value="Methyl-accepting chemotaxis protein (MCP) signaling domain"/>
    <property type="match status" value="1"/>
</dbReference>
<dbReference type="CDD" id="cd11386">
    <property type="entry name" value="MCP_signal"/>
    <property type="match status" value="1"/>
</dbReference>
<evidence type="ECO:0000313" key="7">
    <source>
        <dbReference type="EMBL" id="MQA23758.1"/>
    </source>
</evidence>
<dbReference type="EMBL" id="WHUF01000013">
    <property type="protein sequence ID" value="MQA23758.1"/>
    <property type="molecule type" value="Genomic_DNA"/>
</dbReference>
<evidence type="ECO:0000313" key="8">
    <source>
        <dbReference type="Proteomes" id="UP000444318"/>
    </source>
</evidence>
<gene>
    <name evidence="7" type="ORF">GEV01_30000</name>
</gene>
<dbReference type="Pfam" id="PF00015">
    <property type="entry name" value="MCPsignal"/>
    <property type="match status" value="1"/>
</dbReference>
<evidence type="ECO:0000256" key="4">
    <source>
        <dbReference type="PROSITE-ProRule" id="PRU00284"/>
    </source>
</evidence>
<dbReference type="PRINTS" id="PR00260">
    <property type="entry name" value="CHEMTRNSDUCR"/>
</dbReference>
<comment type="caution">
    <text evidence="7">The sequence shown here is derived from an EMBL/GenBank/DDBJ whole genome shotgun (WGS) entry which is preliminary data.</text>
</comment>
<dbReference type="GO" id="GO:0004888">
    <property type="term" value="F:transmembrane signaling receptor activity"/>
    <property type="evidence" value="ECO:0007669"/>
    <property type="project" value="InterPro"/>
</dbReference>
<evidence type="ECO:0000256" key="3">
    <source>
        <dbReference type="ARBA" id="ARBA00029447"/>
    </source>
</evidence>
<dbReference type="GO" id="GO:0006935">
    <property type="term" value="P:chemotaxis"/>
    <property type="evidence" value="ECO:0007669"/>
    <property type="project" value="InterPro"/>
</dbReference>
<dbReference type="InterPro" id="IPR051310">
    <property type="entry name" value="MCP_chemotaxis"/>
</dbReference>
<sequence>MMGRPIPASTISLQAESRLRVLAPCGGTRFHLEQRQNMNMRKNIKVSTRLAIGFGAILLMLVIGSVNSLISLGQLNAGTDVIVTENYTKVQQAQAIMNHSNKIARSLRNALLIRDEAKSAKEMAVVLEKRKEVEAAMLKLDGMVKSEAGRALYTRMKETRTPYEAAVDEVMRKRSAGDIEGAVDYMLGTTRDLQLAYMNSVDALVAHQSEAMEKGRLKADATYVQSRNTAIVLGLLSLAIGVAAAALISRQLLRQLGGEPDYVAGIAGQIAAGDLAVDIAVREGDKRSLLFGIQTMRDSLAEIVGQVRTGADSIVTAATEIAAGNQDLSSRTEQQAGSLEETASSMEELTATVKQNTDSARQANTLAANASQIAVEGGVVVAKVVHTMGEINDSARKIVDIISVIDGIAFQTNILALNAAVEAARAGEQGRGFAVVATEVRTLAQRSAAAAKEIKTLIDDSVSKVAAGTELVGEAGATMEDIVSAVKSVTEIMGEISIASHEQEAGIEQINQAIAEMDTVTQQNAALVEQAAAAAEAQQDQAHQLVQLVGVFKLASGRRAAPVGSLLKRQRPKLALAA</sequence>
<evidence type="ECO:0000256" key="1">
    <source>
        <dbReference type="ARBA" id="ARBA00004370"/>
    </source>
</evidence>
<feature type="domain" description="Methyl-accepting transducer" evidence="6">
    <location>
        <begin position="310"/>
        <end position="539"/>
    </location>
</feature>
<keyword evidence="5" id="KW-0472">Membrane</keyword>
<accession>A0A843SMQ4</accession>
<dbReference type="Pfam" id="PF12729">
    <property type="entry name" value="4HB_MCP_1"/>
    <property type="match status" value="1"/>
</dbReference>
<keyword evidence="5" id="KW-1133">Transmembrane helix</keyword>
<dbReference type="InterPro" id="IPR004090">
    <property type="entry name" value="Chemotax_Me-accpt_rcpt"/>
</dbReference>
<dbReference type="InterPro" id="IPR004089">
    <property type="entry name" value="MCPsignal_dom"/>
</dbReference>
<evidence type="ECO:0000259" key="6">
    <source>
        <dbReference type="PROSITE" id="PS50111"/>
    </source>
</evidence>
<dbReference type="Gene3D" id="1.10.287.950">
    <property type="entry name" value="Methyl-accepting chemotaxis protein"/>
    <property type="match status" value="1"/>
</dbReference>
<comment type="similarity">
    <text evidence="3">Belongs to the methyl-accepting chemotaxis (MCP) protein family.</text>
</comment>
<feature type="transmembrane region" description="Helical" evidence="5">
    <location>
        <begin position="50"/>
        <end position="70"/>
    </location>
</feature>
<dbReference type="PANTHER" id="PTHR43531:SF14">
    <property type="entry name" value="METHYL-ACCEPTING CHEMOTAXIS PROTEIN I-RELATED"/>
    <property type="match status" value="1"/>
</dbReference>
<keyword evidence="4" id="KW-0807">Transducer</keyword>
<protein>
    <submittedName>
        <fullName evidence="7">Methyl-accepting chemotaxis protein</fullName>
    </submittedName>
</protein>
<reference evidence="7 8" key="1">
    <citation type="submission" date="2019-10" db="EMBL/GenBank/DDBJ databases">
        <title>Two novel species isolated from a subtropical stream in China.</title>
        <authorList>
            <person name="Lu H."/>
        </authorList>
    </citation>
    <scope>NUCLEOTIDE SEQUENCE [LARGE SCALE GENOMIC DNA]</scope>
    <source>
        <strain evidence="7 8">FT103W</strain>
    </source>
</reference>